<dbReference type="InterPro" id="IPR024158">
    <property type="entry name" value="Mt_import_TIM15"/>
</dbReference>
<evidence type="ECO:0000256" key="3">
    <source>
        <dbReference type="ARBA" id="ARBA00022833"/>
    </source>
</evidence>
<dbReference type="GeneID" id="14542492"/>
<dbReference type="GO" id="GO:0005739">
    <property type="term" value="C:mitochondrion"/>
    <property type="evidence" value="ECO:0007669"/>
    <property type="project" value="TreeGrafter"/>
</dbReference>
<dbReference type="GO" id="GO:0006457">
    <property type="term" value="P:protein folding"/>
    <property type="evidence" value="ECO:0007669"/>
    <property type="project" value="TreeGrafter"/>
</dbReference>
<feature type="region of interest" description="Disordered" evidence="5">
    <location>
        <begin position="137"/>
        <end position="174"/>
    </location>
</feature>
<organism evidence="7 8">
    <name type="scientific">Candida orthopsilosis (strain 90-125)</name>
    <name type="common">Yeast</name>
    <dbReference type="NCBI Taxonomy" id="1136231"/>
    <lineage>
        <taxon>Eukaryota</taxon>
        <taxon>Fungi</taxon>
        <taxon>Dikarya</taxon>
        <taxon>Ascomycota</taxon>
        <taxon>Saccharomycotina</taxon>
        <taxon>Pichiomycetes</taxon>
        <taxon>Debaryomycetaceae</taxon>
        <taxon>Candida/Lodderomyces clade</taxon>
        <taxon>Candida</taxon>
    </lineage>
</organism>
<dbReference type="GO" id="GO:0050821">
    <property type="term" value="P:protein stabilization"/>
    <property type="evidence" value="ECO:0007669"/>
    <property type="project" value="TreeGrafter"/>
</dbReference>
<evidence type="ECO:0000256" key="4">
    <source>
        <dbReference type="PROSITE-ProRule" id="PRU00834"/>
    </source>
</evidence>
<evidence type="ECO:0000313" key="7">
    <source>
        <dbReference type="EMBL" id="CCG25176.1"/>
    </source>
</evidence>
<dbReference type="GO" id="GO:0008270">
    <property type="term" value="F:zinc ion binding"/>
    <property type="evidence" value="ECO:0007669"/>
    <property type="project" value="UniProtKB-KW"/>
</dbReference>
<dbReference type="AlphaFoldDB" id="H8XBI8"/>
<dbReference type="KEGG" id="cot:CORT_0H00590"/>
<proteinExistence type="predicted"/>
<feature type="compositionally biased region" description="Basic and acidic residues" evidence="5">
    <location>
        <begin position="151"/>
        <end position="174"/>
    </location>
</feature>
<dbReference type="RefSeq" id="XP_003871301.1">
    <property type="nucleotide sequence ID" value="XM_003871252.1"/>
</dbReference>
<feature type="domain" description="DNL-type" evidence="6">
    <location>
        <begin position="56"/>
        <end position="151"/>
    </location>
</feature>
<name>H8XBI8_CANO9</name>
<evidence type="ECO:0000256" key="1">
    <source>
        <dbReference type="ARBA" id="ARBA00022723"/>
    </source>
</evidence>
<gene>
    <name evidence="7" type="ORF">CORT_0H00590</name>
</gene>
<evidence type="ECO:0000259" key="6">
    <source>
        <dbReference type="PROSITE" id="PS51501"/>
    </source>
</evidence>
<dbReference type="PROSITE" id="PS51501">
    <property type="entry name" value="ZF_DNL"/>
    <property type="match status" value="1"/>
</dbReference>
<dbReference type="PANTHER" id="PTHR20922">
    <property type="entry name" value="DNL-TYPE ZINC FINGER PROTEIN"/>
    <property type="match status" value="1"/>
</dbReference>
<reference evidence="7 8" key="1">
    <citation type="journal article" date="2012" name="PLoS ONE">
        <title>Sequence and analysis of the genome of the pathogenic yeast Candida orthopsilosis.</title>
        <authorList>
            <person name="Riccombeni A."/>
            <person name="Vidanes G."/>
            <person name="Proux-Wera E."/>
            <person name="Wolfe K.H."/>
            <person name="Butler G."/>
        </authorList>
    </citation>
    <scope>NUCLEOTIDE SEQUENCE [LARGE SCALE GENOMIC DNA]</scope>
    <source>
        <strain evidence="7 8">Co 90-125</strain>
    </source>
</reference>
<dbReference type="GO" id="GO:0030150">
    <property type="term" value="P:protein import into mitochondrial matrix"/>
    <property type="evidence" value="ECO:0007669"/>
    <property type="project" value="TreeGrafter"/>
</dbReference>
<dbReference type="PANTHER" id="PTHR20922:SF13">
    <property type="entry name" value="DNL-TYPE ZINC FINGER PROTEIN"/>
    <property type="match status" value="1"/>
</dbReference>
<keyword evidence="1" id="KW-0479">Metal-binding</keyword>
<dbReference type="EMBL" id="HE681726">
    <property type="protein sequence ID" value="CCG25176.1"/>
    <property type="molecule type" value="Genomic_DNA"/>
</dbReference>
<dbReference type="Pfam" id="PF05180">
    <property type="entry name" value="zf-DNL"/>
    <property type="match status" value="1"/>
</dbReference>
<accession>H8XBI8</accession>
<dbReference type="GO" id="GO:0051087">
    <property type="term" value="F:protein-folding chaperone binding"/>
    <property type="evidence" value="ECO:0007669"/>
    <property type="project" value="TreeGrafter"/>
</dbReference>
<dbReference type="Proteomes" id="UP000005018">
    <property type="component" value="Chromosome 8"/>
</dbReference>
<sequence>MLSRSIRSCAKRIPKRQLPVTRSIISVSSIRPQTVSLFPTRIFAVKYSSATQPDSNGKGELLIEFTCNVCDERSAHNMSKQAYEHGTVLIQCPKCRSRHLIADHLGFIRDEKFNLKDYIESQGEKIDNRVLEFEKIPPNLAHSSGQTADEDTPKQEKVLDLESPDDKVIKDKKE</sequence>
<dbReference type="HOGENOM" id="CLU_093902_1_0_1"/>
<dbReference type="OrthoDB" id="512667at2759"/>
<protein>
    <submittedName>
        <fullName evidence="7">Zim17 protein</fullName>
    </submittedName>
</protein>
<evidence type="ECO:0000313" key="8">
    <source>
        <dbReference type="Proteomes" id="UP000005018"/>
    </source>
</evidence>
<evidence type="ECO:0000256" key="2">
    <source>
        <dbReference type="ARBA" id="ARBA00022771"/>
    </source>
</evidence>
<keyword evidence="8" id="KW-1185">Reference proteome</keyword>
<dbReference type="eggNOG" id="KOG3277">
    <property type="taxonomic scope" value="Eukaryota"/>
</dbReference>
<keyword evidence="3" id="KW-0862">Zinc</keyword>
<keyword evidence="2 4" id="KW-0863">Zinc-finger</keyword>
<dbReference type="InterPro" id="IPR007853">
    <property type="entry name" value="Znf_DNL-typ"/>
</dbReference>
<evidence type="ECO:0000256" key="5">
    <source>
        <dbReference type="SAM" id="MobiDB-lite"/>
    </source>
</evidence>